<evidence type="ECO:0000313" key="5">
    <source>
        <dbReference type="EMBL" id="RZC66919.1"/>
    </source>
</evidence>
<keyword evidence="3" id="KW-0408">Iron</keyword>
<dbReference type="Pfam" id="PF00067">
    <property type="entry name" value="p450"/>
    <property type="match status" value="1"/>
</dbReference>
<evidence type="ECO:0000313" key="6">
    <source>
        <dbReference type="Proteomes" id="UP000316621"/>
    </source>
</evidence>
<dbReference type="InterPro" id="IPR036396">
    <property type="entry name" value="Cyt_P450_sf"/>
</dbReference>
<keyword evidence="4" id="KW-1133">Transmembrane helix</keyword>
<evidence type="ECO:0000256" key="2">
    <source>
        <dbReference type="ARBA" id="ARBA00022723"/>
    </source>
</evidence>
<dbReference type="GO" id="GO:0020037">
    <property type="term" value="F:heme binding"/>
    <property type="evidence" value="ECO:0007669"/>
    <property type="project" value="InterPro"/>
</dbReference>
<dbReference type="Proteomes" id="UP000316621">
    <property type="component" value="Chromosome 6"/>
</dbReference>
<proteinExistence type="inferred from homology"/>
<sequence length="277" mass="31543">MSHVVRINWLEHLITSSSFIFSLLLTFFVLFLFVLFSSKAKQYYYKTSNKHKLPPSPSKLPFIGNIHHITSSPHLSFHLLSQEYGPLMFFYLGGVPTLIVSSAAVAEAILKTNDLVCSSRPTSRISKRLLYDNKDLVVAPYGEYWRQIRKMCMLQLLSPKRVQMYRFVREEETALMIKMISQKSASSLSSSSGNLVNLSEELSLLLNNIICRVSLGKKYSEEEGGGKGYKNMINELQELLGAVDIGDYQPLLCWLKYFNGLHSRKRASKLLIGFLNK</sequence>
<evidence type="ECO:0008006" key="7">
    <source>
        <dbReference type="Google" id="ProtNLM"/>
    </source>
</evidence>
<dbReference type="AlphaFoldDB" id="A0A4Y7K4T0"/>
<reference evidence="5 6" key="1">
    <citation type="journal article" date="2018" name="Science">
        <title>The opium poppy genome and morphinan production.</title>
        <authorList>
            <person name="Guo L."/>
            <person name="Winzer T."/>
            <person name="Yang X."/>
            <person name="Li Y."/>
            <person name="Ning Z."/>
            <person name="He Z."/>
            <person name="Teodor R."/>
            <person name="Lu Y."/>
            <person name="Bowser T.A."/>
            <person name="Graham I.A."/>
            <person name="Ye K."/>
        </authorList>
    </citation>
    <scope>NUCLEOTIDE SEQUENCE [LARGE SCALE GENOMIC DNA]</scope>
    <source>
        <strain evidence="6">cv. HN1</strain>
        <tissue evidence="5">Leaves</tissue>
    </source>
</reference>
<dbReference type="GO" id="GO:0004497">
    <property type="term" value="F:monooxygenase activity"/>
    <property type="evidence" value="ECO:0007669"/>
    <property type="project" value="InterPro"/>
</dbReference>
<dbReference type="SUPFAM" id="SSF48264">
    <property type="entry name" value="Cytochrome P450"/>
    <property type="match status" value="1"/>
</dbReference>
<dbReference type="InterPro" id="IPR002401">
    <property type="entry name" value="Cyt_P450_E_grp-I"/>
</dbReference>
<dbReference type="PANTHER" id="PTHR47955:SF15">
    <property type="entry name" value="CYTOCHROME P450 71A2-LIKE"/>
    <property type="match status" value="1"/>
</dbReference>
<keyword evidence="4" id="KW-0472">Membrane</keyword>
<evidence type="ECO:0000256" key="1">
    <source>
        <dbReference type="ARBA" id="ARBA00010617"/>
    </source>
</evidence>
<dbReference type="GO" id="GO:0005506">
    <property type="term" value="F:iron ion binding"/>
    <property type="evidence" value="ECO:0007669"/>
    <property type="project" value="InterPro"/>
</dbReference>
<keyword evidence="2" id="KW-0479">Metal-binding</keyword>
<organism evidence="5 6">
    <name type="scientific">Papaver somniferum</name>
    <name type="common">Opium poppy</name>
    <dbReference type="NCBI Taxonomy" id="3469"/>
    <lineage>
        <taxon>Eukaryota</taxon>
        <taxon>Viridiplantae</taxon>
        <taxon>Streptophyta</taxon>
        <taxon>Embryophyta</taxon>
        <taxon>Tracheophyta</taxon>
        <taxon>Spermatophyta</taxon>
        <taxon>Magnoliopsida</taxon>
        <taxon>Ranunculales</taxon>
        <taxon>Papaveraceae</taxon>
        <taxon>Papaveroideae</taxon>
        <taxon>Papaver</taxon>
    </lineage>
</organism>
<dbReference type="EMBL" id="CM010720">
    <property type="protein sequence ID" value="RZC66919.1"/>
    <property type="molecule type" value="Genomic_DNA"/>
</dbReference>
<keyword evidence="4" id="KW-0812">Transmembrane</keyword>
<dbReference type="PANTHER" id="PTHR47955">
    <property type="entry name" value="CYTOCHROME P450 FAMILY 71 PROTEIN"/>
    <property type="match status" value="1"/>
</dbReference>
<feature type="transmembrane region" description="Helical" evidence="4">
    <location>
        <begin position="12"/>
        <end position="36"/>
    </location>
</feature>
<evidence type="ECO:0000256" key="3">
    <source>
        <dbReference type="ARBA" id="ARBA00023004"/>
    </source>
</evidence>
<name>A0A4Y7K4T0_PAPSO</name>
<evidence type="ECO:0000256" key="4">
    <source>
        <dbReference type="SAM" id="Phobius"/>
    </source>
</evidence>
<dbReference type="OMA" id="RRTICNE"/>
<dbReference type="GO" id="GO:0033075">
    <property type="term" value="P:isoquinoline alkaloid biosynthetic process"/>
    <property type="evidence" value="ECO:0007669"/>
    <property type="project" value="UniProtKB-ARBA"/>
</dbReference>
<dbReference type="PRINTS" id="PR00463">
    <property type="entry name" value="EP450I"/>
</dbReference>
<dbReference type="Gene3D" id="1.10.630.10">
    <property type="entry name" value="Cytochrome P450"/>
    <property type="match status" value="1"/>
</dbReference>
<dbReference type="GO" id="GO:0016705">
    <property type="term" value="F:oxidoreductase activity, acting on paired donors, with incorporation or reduction of molecular oxygen"/>
    <property type="evidence" value="ECO:0007669"/>
    <property type="project" value="InterPro"/>
</dbReference>
<gene>
    <name evidence="5" type="ORF">C5167_010602</name>
</gene>
<dbReference type="InterPro" id="IPR001128">
    <property type="entry name" value="Cyt_P450"/>
</dbReference>
<feature type="transmembrane region" description="Helical" evidence="4">
    <location>
        <begin position="89"/>
        <end position="110"/>
    </location>
</feature>
<dbReference type="Gramene" id="RZC66919">
    <property type="protein sequence ID" value="RZC66919"/>
    <property type="gene ID" value="C5167_010602"/>
</dbReference>
<keyword evidence="6" id="KW-1185">Reference proteome</keyword>
<comment type="similarity">
    <text evidence="1">Belongs to the cytochrome P450 family.</text>
</comment>
<accession>A0A4Y7K4T0</accession>
<protein>
    <recommendedName>
        <fullName evidence="7">Cytochrome P450</fullName>
    </recommendedName>
</protein>